<dbReference type="EMBL" id="JBHSBL010000033">
    <property type="protein sequence ID" value="MFC4072263.1"/>
    <property type="molecule type" value="Genomic_DNA"/>
</dbReference>
<proteinExistence type="predicted"/>
<comment type="caution">
    <text evidence="1">The sequence shown here is derived from an EMBL/GenBank/DDBJ whole genome shotgun (WGS) entry which is preliminary data.</text>
</comment>
<accession>A0ABV8JA58</accession>
<sequence length="105" mass="12128">MRYWATVFQERLTALDKYLCGECRHGWVIKCVLLETGMTLWVCEECDVVWLDDDHVEQRTPPADPALTLPQIMQPAAGALRDYVRPYDGTEATLDWEQIRLADDV</sequence>
<organism evidence="1 2">
    <name type="scientific">Actinoplanes subglobosus</name>
    <dbReference type="NCBI Taxonomy" id="1547892"/>
    <lineage>
        <taxon>Bacteria</taxon>
        <taxon>Bacillati</taxon>
        <taxon>Actinomycetota</taxon>
        <taxon>Actinomycetes</taxon>
        <taxon>Micromonosporales</taxon>
        <taxon>Micromonosporaceae</taxon>
        <taxon>Actinoplanes</taxon>
    </lineage>
</organism>
<dbReference type="RefSeq" id="WP_378073145.1">
    <property type="nucleotide sequence ID" value="NZ_JBHSBL010000033.1"/>
</dbReference>
<gene>
    <name evidence="1" type="ORF">ACFO0C_45650</name>
</gene>
<reference evidence="2" key="1">
    <citation type="journal article" date="2019" name="Int. J. Syst. Evol. Microbiol.">
        <title>The Global Catalogue of Microorganisms (GCM) 10K type strain sequencing project: providing services to taxonomists for standard genome sequencing and annotation.</title>
        <authorList>
            <consortium name="The Broad Institute Genomics Platform"/>
            <consortium name="The Broad Institute Genome Sequencing Center for Infectious Disease"/>
            <person name="Wu L."/>
            <person name="Ma J."/>
        </authorList>
    </citation>
    <scope>NUCLEOTIDE SEQUENCE [LARGE SCALE GENOMIC DNA]</scope>
    <source>
        <strain evidence="2">TBRC 5832</strain>
    </source>
</reference>
<evidence type="ECO:0000313" key="2">
    <source>
        <dbReference type="Proteomes" id="UP001595867"/>
    </source>
</evidence>
<name>A0ABV8JA58_9ACTN</name>
<protein>
    <recommendedName>
        <fullName evidence="3">Transcription factor zinc-finger domain-containing protein</fullName>
    </recommendedName>
</protein>
<evidence type="ECO:0000313" key="1">
    <source>
        <dbReference type="EMBL" id="MFC4072263.1"/>
    </source>
</evidence>
<dbReference type="Proteomes" id="UP001595867">
    <property type="component" value="Unassembled WGS sequence"/>
</dbReference>
<keyword evidence="2" id="KW-1185">Reference proteome</keyword>
<evidence type="ECO:0008006" key="3">
    <source>
        <dbReference type="Google" id="ProtNLM"/>
    </source>
</evidence>